<dbReference type="Pfam" id="PF13559">
    <property type="entry name" value="DUF4129"/>
    <property type="match status" value="1"/>
</dbReference>
<feature type="transmembrane region" description="Helical" evidence="2">
    <location>
        <begin position="12"/>
        <end position="30"/>
    </location>
</feature>
<name>A0A5C1E435_9RHOO</name>
<dbReference type="AlphaFoldDB" id="A0A5C1E435"/>
<reference evidence="4 5" key="1">
    <citation type="submission" date="2017-07" db="EMBL/GenBank/DDBJ databases">
        <title>Complete genome sequence of Oryzomicrobium terrae TPP412.</title>
        <authorList>
            <person name="Chiu L.-W."/>
            <person name="Lo K.-J."/>
            <person name="Tsai Y.-M."/>
            <person name="Lin S.-S."/>
            <person name="Kuo C.-H."/>
            <person name="Liu C.-T."/>
        </authorList>
    </citation>
    <scope>NUCLEOTIDE SEQUENCE [LARGE SCALE GENOMIC DNA]</scope>
    <source>
        <strain evidence="4 5">TPP412</strain>
    </source>
</reference>
<evidence type="ECO:0000313" key="4">
    <source>
        <dbReference type="EMBL" id="QEL63686.1"/>
    </source>
</evidence>
<feature type="transmembrane region" description="Helical" evidence="2">
    <location>
        <begin position="116"/>
        <end position="134"/>
    </location>
</feature>
<evidence type="ECO:0000256" key="2">
    <source>
        <dbReference type="SAM" id="Phobius"/>
    </source>
</evidence>
<sequence length="459" mass="49584">MNRPQPLTYLPAYLGLFAALVLAVASNAFLDLHYGTFAFETGFWAILFAVTLGVGYLQRGETQDWGRAWQKSVAVLTVLLFVVVFMRVWGMPRAAVGLLAGLQAANNCVATTRRQLYLGLLGATALVVFAAAHYRADWTLLFYILPFVVAVVLTLVAEQVNRRSEELQRQSLAGRTLGGQGVAIVAASALILALAGGLYLVTPQVSPFALSWRHGLPAPVGELGGATGIGGQGGNADGTGGGGGGSAGSASAGQEEGSGAGRGWPSPGEMRAAANRPGMPEWQAGAMRALADLSESLQQTLQPVAQSVADWWAALKEWLKQHRAQIVAILILAALLAMLVAAWWLWRETRPLLWLRTRFDYLRYVLLGRPATGRRGVVQLYRAVERLFAARGEPRAAGAAPREYGRWLAAHYPDLRTDLEALMRAFERVRYGEAEVGPEDLAAMRLLYRRLFQGAAQYG</sequence>
<feature type="compositionally biased region" description="Gly residues" evidence="1">
    <location>
        <begin position="227"/>
        <end position="247"/>
    </location>
</feature>
<dbReference type="InterPro" id="IPR025403">
    <property type="entry name" value="TgpA-like_C"/>
</dbReference>
<evidence type="ECO:0000313" key="5">
    <source>
        <dbReference type="Proteomes" id="UP000323671"/>
    </source>
</evidence>
<keyword evidence="5" id="KW-1185">Reference proteome</keyword>
<feature type="region of interest" description="Disordered" evidence="1">
    <location>
        <begin position="227"/>
        <end position="276"/>
    </location>
</feature>
<protein>
    <recommendedName>
        <fullName evidence="3">Protein-glutamine gamma-glutamyltransferase-like C-terminal domain-containing protein</fullName>
    </recommendedName>
</protein>
<feature type="domain" description="Protein-glutamine gamma-glutamyltransferase-like C-terminal" evidence="3">
    <location>
        <begin position="380"/>
        <end position="449"/>
    </location>
</feature>
<keyword evidence="2" id="KW-1133">Transmembrane helix</keyword>
<dbReference type="EMBL" id="CP022579">
    <property type="protein sequence ID" value="QEL63686.1"/>
    <property type="molecule type" value="Genomic_DNA"/>
</dbReference>
<dbReference type="RefSeq" id="WP_149424587.1">
    <property type="nucleotide sequence ID" value="NZ_CP022579.1"/>
</dbReference>
<feature type="transmembrane region" description="Helical" evidence="2">
    <location>
        <begin position="181"/>
        <end position="201"/>
    </location>
</feature>
<dbReference type="KEGG" id="otr:OTERR_02100"/>
<feature type="transmembrane region" description="Helical" evidence="2">
    <location>
        <begin position="326"/>
        <end position="346"/>
    </location>
</feature>
<dbReference type="Proteomes" id="UP000323671">
    <property type="component" value="Chromosome"/>
</dbReference>
<evidence type="ECO:0000256" key="1">
    <source>
        <dbReference type="SAM" id="MobiDB-lite"/>
    </source>
</evidence>
<accession>A0A5C1E435</accession>
<proteinExistence type="predicted"/>
<keyword evidence="2" id="KW-0472">Membrane</keyword>
<organism evidence="4 5">
    <name type="scientific">Oryzomicrobium terrae</name>
    <dbReference type="NCBI Taxonomy" id="1735038"/>
    <lineage>
        <taxon>Bacteria</taxon>
        <taxon>Pseudomonadati</taxon>
        <taxon>Pseudomonadota</taxon>
        <taxon>Betaproteobacteria</taxon>
        <taxon>Rhodocyclales</taxon>
        <taxon>Rhodocyclaceae</taxon>
        <taxon>Oryzomicrobium</taxon>
    </lineage>
</organism>
<feature type="transmembrane region" description="Helical" evidence="2">
    <location>
        <begin position="140"/>
        <end position="160"/>
    </location>
</feature>
<evidence type="ECO:0000259" key="3">
    <source>
        <dbReference type="Pfam" id="PF13559"/>
    </source>
</evidence>
<feature type="transmembrane region" description="Helical" evidence="2">
    <location>
        <begin position="37"/>
        <end position="57"/>
    </location>
</feature>
<keyword evidence="2" id="KW-0812">Transmembrane</keyword>
<feature type="transmembrane region" description="Helical" evidence="2">
    <location>
        <begin position="69"/>
        <end position="89"/>
    </location>
</feature>
<gene>
    <name evidence="4" type="ORF">OTERR_02100</name>
</gene>